<organism evidence="9 10">
    <name type="scientific">Aspergillus sydowii CBS 593.65</name>
    <dbReference type="NCBI Taxonomy" id="1036612"/>
    <lineage>
        <taxon>Eukaryota</taxon>
        <taxon>Fungi</taxon>
        <taxon>Dikarya</taxon>
        <taxon>Ascomycota</taxon>
        <taxon>Pezizomycotina</taxon>
        <taxon>Eurotiomycetes</taxon>
        <taxon>Eurotiomycetidae</taxon>
        <taxon>Eurotiales</taxon>
        <taxon>Aspergillaceae</taxon>
        <taxon>Aspergillus</taxon>
        <taxon>Aspergillus subgen. Nidulantes</taxon>
    </lineage>
</organism>
<dbReference type="CDD" id="cd12148">
    <property type="entry name" value="fungal_TF_MHR"/>
    <property type="match status" value="1"/>
</dbReference>
<dbReference type="InterPro" id="IPR051089">
    <property type="entry name" value="prtT"/>
</dbReference>
<keyword evidence="5" id="KW-0804">Transcription</keyword>
<evidence type="ECO:0000256" key="7">
    <source>
        <dbReference type="SAM" id="MobiDB-lite"/>
    </source>
</evidence>
<evidence type="ECO:0000256" key="1">
    <source>
        <dbReference type="ARBA" id="ARBA00004123"/>
    </source>
</evidence>
<dbReference type="InterPro" id="IPR001138">
    <property type="entry name" value="Zn2Cys6_DnaBD"/>
</dbReference>
<dbReference type="PANTHER" id="PTHR31845">
    <property type="entry name" value="FINGER DOMAIN PROTEIN, PUTATIVE-RELATED"/>
    <property type="match status" value="1"/>
</dbReference>
<evidence type="ECO:0000313" key="10">
    <source>
        <dbReference type="Proteomes" id="UP000184356"/>
    </source>
</evidence>
<reference evidence="10" key="1">
    <citation type="journal article" date="2017" name="Genome Biol.">
        <title>Comparative genomics reveals high biological diversity and specific adaptations in the industrially and medically important fungal genus Aspergillus.</title>
        <authorList>
            <person name="de Vries R.P."/>
            <person name="Riley R."/>
            <person name="Wiebenga A."/>
            <person name="Aguilar-Osorio G."/>
            <person name="Amillis S."/>
            <person name="Uchima C.A."/>
            <person name="Anderluh G."/>
            <person name="Asadollahi M."/>
            <person name="Askin M."/>
            <person name="Barry K."/>
            <person name="Battaglia E."/>
            <person name="Bayram O."/>
            <person name="Benocci T."/>
            <person name="Braus-Stromeyer S.A."/>
            <person name="Caldana C."/>
            <person name="Canovas D."/>
            <person name="Cerqueira G.C."/>
            <person name="Chen F."/>
            <person name="Chen W."/>
            <person name="Choi C."/>
            <person name="Clum A."/>
            <person name="Dos Santos R.A."/>
            <person name="Damasio A.R."/>
            <person name="Diallinas G."/>
            <person name="Emri T."/>
            <person name="Fekete E."/>
            <person name="Flipphi M."/>
            <person name="Freyberg S."/>
            <person name="Gallo A."/>
            <person name="Gournas C."/>
            <person name="Habgood R."/>
            <person name="Hainaut M."/>
            <person name="Harispe M.L."/>
            <person name="Henrissat B."/>
            <person name="Hilden K.S."/>
            <person name="Hope R."/>
            <person name="Hossain A."/>
            <person name="Karabika E."/>
            <person name="Karaffa L."/>
            <person name="Karanyi Z."/>
            <person name="Krasevec N."/>
            <person name="Kuo A."/>
            <person name="Kusch H."/>
            <person name="LaButti K."/>
            <person name="Lagendijk E.L."/>
            <person name="Lapidus A."/>
            <person name="Levasseur A."/>
            <person name="Lindquist E."/>
            <person name="Lipzen A."/>
            <person name="Logrieco A.F."/>
            <person name="MacCabe A."/>
            <person name="Maekelae M.R."/>
            <person name="Malavazi I."/>
            <person name="Melin P."/>
            <person name="Meyer V."/>
            <person name="Mielnichuk N."/>
            <person name="Miskei M."/>
            <person name="Molnar A.P."/>
            <person name="Mule G."/>
            <person name="Ngan C.Y."/>
            <person name="Orejas M."/>
            <person name="Orosz E."/>
            <person name="Ouedraogo J.P."/>
            <person name="Overkamp K.M."/>
            <person name="Park H.-S."/>
            <person name="Perrone G."/>
            <person name="Piumi F."/>
            <person name="Punt P.J."/>
            <person name="Ram A.F."/>
            <person name="Ramon A."/>
            <person name="Rauscher S."/>
            <person name="Record E."/>
            <person name="Riano-Pachon D.M."/>
            <person name="Robert V."/>
            <person name="Roehrig J."/>
            <person name="Ruller R."/>
            <person name="Salamov A."/>
            <person name="Salih N.S."/>
            <person name="Samson R.A."/>
            <person name="Sandor E."/>
            <person name="Sanguinetti M."/>
            <person name="Schuetze T."/>
            <person name="Sepcic K."/>
            <person name="Shelest E."/>
            <person name="Sherlock G."/>
            <person name="Sophianopoulou V."/>
            <person name="Squina F.M."/>
            <person name="Sun H."/>
            <person name="Susca A."/>
            <person name="Todd R.B."/>
            <person name="Tsang A."/>
            <person name="Unkles S.E."/>
            <person name="van de Wiele N."/>
            <person name="van Rossen-Uffink D."/>
            <person name="Oliveira J.V."/>
            <person name="Vesth T.C."/>
            <person name="Visser J."/>
            <person name="Yu J.-H."/>
            <person name="Zhou M."/>
            <person name="Andersen M.R."/>
            <person name="Archer D.B."/>
            <person name="Baker S.E."/>
            <person name="Benoit I."/>
            <person name="Brakhage A.A."/>
            <person name="Braus G.H."/>
            <person name="Fischer R."/>
            <person name="Frisvad J.C."/>
            <person name="Goldman G.H."/>
            <person name="Houbraken J."/>
            <person name="Oakley B."/>
            <person name="Pocsi I."/>
            <person name="Scazzocchio C."/>
            <person name="Seiboth B."/>
            <person name="vanKuyk P.A."/>
            <person name="Wortman J."/>
            <person name="Dyer P.S."/>
            <person name="Grigoriev I.V."/>
        </authorList>
    </citation>
    <scope>NUCLEOTIDE SEQUENCE [LARGE SCALE GENOMIC DNA]</scope>
    <source>
        <strain evidence="10">CBS 593.65</strain>
    </source>
</reference>
<evidence type="ECO:0000256" key="3">
    <source>
        <dbReference type="ARBA" id="ARBA00023015"/>
    </source>
</evidence>
<dbReference type="GeneID" id="63756247"/>
<dbReference type="EMBL" id="KV878599">
    <property type="protein sequence ID" value="OJJ52986.1"/>
    <property type="molecule type" value="Genomic_DNA"/>
</dbReference>
<comment type="subcellular location">
    <subcellularLocation>
        <location evidence="1">Nucleus</location>
    </subcellularLocation>
</comment>
<dbReference type="SUPFAM" id="SSF57701">
    <property type="entry name" value="Zn2/Cys6 DNA-binding domain"/>
    <property type="match status" value="1"/>
</dbReference>
<dbReference type="RefSeq" id="XP_040696792.1">
    <property type="nucleotide sequence ID" value="XM_040840174.1"/>
</dbReference>
<gene>
    <name evidence="9" type="ORF">ASPSYDRAFT_1165556</name>
</gene>
<dbReference type="STRING" id="1036612.A0A1L9T0N8"/>
<dbReference type="GO" id="GO:0000981">
    <property type="term" value="F:DNA-binding transcription factor activity, RNA polymerase II-specific"/>
    <property type="evidence" value="ECO:0007669"/>
    <property type="project" value="InterPro"/>
</dbReference>
<evidence type="ECO:0000259" key="8">
    <source>
        <dbReference type="PROSITE" id="PS50048"/>
    </source>
</evidence>
<evidence type="ECO:0000256" key="6">
    <source>
        <dbReference type="ARBA" id="ARBA00023242"/>
    </source>
</evidence>
<dbReference type="Gene3D" id="4.10.240.10">
    <property type="entry name" value="Zn(2)-C6 fungal-type DNA-binding domain"/>
    <property type="match status" value="1"/>
</dbReference>
<dbReference type="PROSITE" id="PS50048">
    <property type="entry name" value="ZN2_CY6_FUNGAL_2"/>
    <property type="match status" value="1"/>
</dbReference>
<evidence type="ECO:0000256" key="2">
    <source>
        <dbReference type="ARBA" id="ARBA00022833"/>
    </source>
</evidence>
<feature type="domain" description="Zn(2)-C6 fungal-type" evidence="8">
    <location>
        <begin position="20"/>
        <end position="52"/>
    </location>
</feature>
<protein>
    <recommendedName>
        <fullName evidence="8">Zn(2)-C6 fungal-type domain-containing protein</fullName>
    </recommendedName>
</protein>
<feature type="region of interest" description="Disordered" evidence="7">
    <location>
        <begin position="108"/>
        <end position="142"/>
    </location>
</feature>
<keyword evidence="6" id="KW-0539">Nucleus</keyword>
<keyword evidence="4" id="KW-0238">DNA-binding</keyword>
<keyword evidence="2" id="KW-0862">Zinc</keyword>
<evidence type="ECO:0000256" key="5">
    <source>
        <dbReference type="ARBA" id="ARBA00023163"/>
    </source>
</evidence>
<dbReference type="PANTHER" id="PTHR31845:SF17">
    <property type="entry name" value="ZN(II)2CYS6 TRANSCRIPTION FACTOR (EUROFUNG)"/>
    <property type="match status" value="1"/>
</dbReference>
<keyword evidence="10" id="KW-1185">Reference proteome</keyword>
<evidence type="ECO:0000313" key="9">
    <source>
        <dbReference type="EMBL" id="OJJ52986.1"/>
    </source>
</evidence>
<dbReference type="GO" id="GO:0005634">
    <property type="term" value="C:nucleus"/>
    <property type="evidence" value="ECO:0007669"/>
    <property type="project" value="UniProtKB-SubCell"/>
</dbReference>
<dbReference type="Pfam" id="PF00172">
    <property type="entry name" value="Zn_clus"/>
    <property type="match status" value="1"/>
</dbReference>
<dbReference type="FunFam" id="4.10.240.10:FF:000078">
    <property type="entry name" value="Putative Zn(II)2Cys6 transcription factor (Eurofung)"/>
    <property type="match status" value="1"/>
</dbReference>
<dbReference type="Proteomes" id="UP000184356">
    <property type="component" value="Unassembled WGS sequence"/>
</dbReference>
<name>A0A1L9T0N8_9EURO</name>
<dbReference type="OrthoDB" id="3429912at2759"/>
<proteinExistence type="predicted"/>
<dbReference type="GO" id="GO:0008270">
    <property type="term" value="F:zinc ion binding"/>
    <property type="evidence" value="ECO:0007669"/>
    <property type="project" value="InterPro"/>
</dbReference>
<dbReference type="AlphaFoldDB" id="A0A1L9T0N8"/>
<sequence>MDRRAPAFNQRRASHNRQAACLNCRRSKVRCDRSQGEASCDKCRHVGLECVVPSHHVGRQKGVKNKRKGLDKALHQIEQAIKRPKADNQAAEAAQKVIADLQDLLSKAQNQRPQKASEEVSEDPDQPESSRSPRDSDSGESLALDDAENPLQLLARASDLQLSPNNVRDIATWPSLATPNPMAGSQVSLESNAIAAKTFFVPVRVSRDVGADLDPVEVGLVTLPEAESLFSFFYQNLAHTRWGLDPHIHSVEFVRSQSALLFTSIMAATALFLPSTAALSKRLSRHSKNLAHRVIKERLRSVEIVLAFMVNVPWMAPGGCLGDDDTCSYIAMALTVALDLSLNKIVLPSTSFDSTLPRRLAKADCIDARRALQIDGFDDIDPASDWGRRLLRRRERTWIALFVLERGVCLARGRSYTVPPTALIENCDRWHVSDLADSRDGAMNSMAILRRDLDGLFRKVKSNCDSYQGSSTGSGAAQSIKTMIESFYSEWYEAWGPEIGEGQSLILPPYVEILVTHTQLSTYGGVINHPTAPVEVKRFFRAAGLSSALNVMRAAIQGEARLKSMPNNTVIMISFAACSALSLSVMPTDSNSSLAPSVRNLIEEVAGVLERIGTTPSHRNGASVLYGRFLRQLVRRIPASLDLQVQGDSRGASHPETLPSTTLDEFGAISTTTQEEFAPSLLWSEPMQFSAMSDDQIIDAVNRAGTAFGASVPDVPLDDMMSWDWLDIGNPEFNF</sequence>
<evidence type="ECO:0000256" key="4">
    <source>
        <dbReference type="ARBA" id="ARBA00023125"/>
    </source>
</evidence>
<keyword evidence="3" id="KW-0805">Transcription regulation</keyword>
<dbReference type="SMART" id="SM00066">
    <property type="entry name" value="GAL4"/>
    <property type="match status" value="1"/>
</dbReference>
<dbReference type="VEuPathDB" id="FungiDB:ASPSYDRAFT_1165556"/>
<dbReference type="InterPro" id="IPR036864">
    <property type="entry name" value="Zn2-C6_fun-type_DNA-bd_sf"/>
</dbReference>
<accession>A0A1L9T0N8</accession>
<dbReference type="PROSITE" id="PS00463">
    <property type="entry name" value="ZN2_CY6_FUNGAL_1"/>
    <property type="match status" value="1"/>
</dbReference>
<dbReference type="CDD" id="cd00067">
    <property type="entry name" value="GAL4"/>
    <property type="match status" value="1"/>
</dbReference>
<dbReference type="GO" id="GO:0000976">
    <property type="term" value="F:transcription cis-regulatory region binding"/>
    <property type="evidence" value="ECO:0007669"/>
    <property type="project" value="TreeGrafter"/>
</dbReference>